<evidence type="ECO:0000259" key="2">
    <source>
        <dbReference type="PROSITE" id="PS50263"/>
    </source>
</evidence>
<dbReference type="InterPro" id="IPR050345">
    <property type="entry name" value="Aliph_Amidase/BUP"/>
</dbReference>
<dbReference type="Gene3D" id="3.60.110.10">
    <property type="entry name" value="Carbon-nitrogen hydrolase"/>
    <property type="match status" value="1"/>
</dbReference>
<dbReference type="Proteomes" id="UP001249291">
    <property type="component" value="Unassembled WGS sequence"/>
</dbReference>
<comment type="caution">
    <text evidence="3">The sequence shown here is derived from an EMBL/GenBank/DDBJ whole genome shotgun (WGS) entry which is preliminary data.</text>
</comment>
<dbReference type="InterPro" id="IPR036526">
    <property type="entry name" value="C-N_Hydrolase_sf"/>
</dbReference>
<organism evidence="3 4">
    <name type="scientific">Microbacterium foliorum</name>
    <dbReference type="NCBI Taxonomy" id="104336"/>
    <lineage>
        <taxon>Bacteria</taxon>
        <taxon>Bacillati</taxon>
        <taxon>Actinomycetota</taxon>
        <taxon>Actinomycetes</taxon>
        <taxon>Micrococcales</taxon>
        <taxon>Microbacteriaceae</taxon>
        <taxon>Microbacterium</taxon>
    </lineage>
</organism>
<gene>
    <name evidence="3" type="ORF">QE375_003259</name>
</gene>
<evidence type="ECO:0000313" key="3">
    <source>
        <dbReference type="EMBL" id="MDR6143705.1"/>
    </source>
</evidence>
<evidence type="ECO:0000256" key="1">
    <source>
        <dbReference type="ARBA" id="ARBA00022801"/>
    </source>
</evidence>
<dbReference type="PANTHER" id="PTHR43674:SF2">
    <property type="entry name" value="BETA-UREIDOPROPIONASE"/>
    <property type="match status" value="1"/>
</dbReference>
<dbReference type="Pfam" id="PF00795">
    <property type="entry name" value="CN_hydrolase"/>
    <property type="match status" value="1"/>
</dbReference>
<keyword evidence="4" id="KW-1185">Reference proteome</keyword>
<proteinExistence type="predicted"/>
<dbReference type="InterPro" id="IPR003010">
    <property type="entry name" value="C-N_Hydrolase"/>
</dbReference>
<dbReference type="PROSITE" id="PS50263">
    <property type="entry name" value="CN_HYDROLASE"/>
    <property type="match status" value="1"/>
</dbReference>
<name>A0ABU1HUH8_9MICO</name>
<dbReference type="EC" id="3.5.1.30" evidence="3"/>
<keyword evidence="1 3" id="KW-0378">Hydrolase</keyword>
<protein>
    <submittedName>
        <fullName evidence="3">Amidohydrolase</fullName>
        <ecNumber evidence="3">3.5.1.30</ecNumber>
    </submittedName>
</protein>
<dbReference type="EMBL" id="JAVIZQ010000001">
    <property type="protein sequence ID" value="MDR6143705.1"/>
    <property type="molecule type" value="Genomic_DNA"/>
</dbReference>
<dbReference type="RefSeq" id="WP_309693095.1">
    <property type="nucleotide sequence ID" value="NZ_JAVIZQ010000001.1"/>
</dbReference>
<accession>A0ABU1HUH8</accession>
<dbReference type="GO" id="GO:0047588">
    <property type="term" value="F:5-aminopentanamidase activity"/>
    <property type="evidence" value="ECO:0007669"/>
    <property type="project" value="UniProtKB-EC"/>
</dbReference>
<dbReference type="SUPFAM" id="SSF56317">
    <property type="entry name" value="Carbon-nitrogen hydrolase"/>
    <property type="match status" value="1"/>
</dbReference>
<reference evidence="3 4" key="1">
    <citation type="submission" date="2023-08" db="EMBL/GenBank/DDBJ databases">
        <title>Functional and genomic diversity of the sorghum phyllosphere microbiome.</title>
        <authorList>
            <person name="Shade A."/>
        </authorList>
    </citation>
    <scope>NUCLEOTIDE SEQUENCE [LARGE SCALE GENOMIC DNA]</scope>
    <source>
        <strain evidence="3 4">SORGH_AS_0445</strain>
    </source>
</reference>
<feature type="domain" description="CN hydrolase" evidence="2">
    <location>
        <begin position="31"/>
        <end position="283"/>
    </location>
</feature>
<sequence>MTEIAGARGASGSSRSGVSSAGVGAADAGSLRVAAISPEIVIGDVDGNLDRIRSAIAAAARRGAQLIVLPELATSGYVFADREEALGAALTAGDPRWSSVQEAIPEGAVVVVGYAESDGDRLFNTAAVLTREVRLADYRKAHLWGAEKLVFDSGSEAGLVVDAPFGRLGVALCYDNEFPEVPRRLALAGADVLALPVNWPLVPRPAGEHAPELIQAMASARSSRLPVVIADRWGSERGVDWTDGTAIIDEQGWIVAFRAVMGATAALSLDAARGKALPPHNDLFADRRAELY</sequence>
<dbReference type="PANTHER" id="PTHR43674">
    <property type="entry name" value="NITRILASE C965.09-RELATED"/>
    <property type="match status" value="1"/>
</dbReference>
<evidence type="ECO:0000313" key="4">
    <source>
        <dbReference type="Proteomes" id="UP001249291"/>
    </source>
</evidence>